<organism evidence="2 3">
    <name type="scientific">Silurus meridionalis</name>
    <name type="common">Southern catfish</name>
    <name type="synonym">Silurus soldatovi meridionalis</name>
    <dbReference type="NCBI Taxonomy" id="175797"/>
    <lineage>
        <taxon>Eukaryota</taxon>
        <taxon>Metazoa</taxon>
        <taxon>Chordata</taxon>
        <taxon>Craniata</taxon>
        <taxon>Vertebrata</taxon>
        <taxon>Euteleostomi</taxon>
        <taxon>Actinopterygii</taxon>
        <taxon>Neopterygii</taxon>
        <taxon>Teleostei</taxon>
        <taxon>Ostariophysi</taxon>
        <taxon>Siluriformes</taxon>
        <taxon>Siluridae</taxon>
        <taxon>Silurus</taxon>
    </lineage>
</organism>
<accession>A0A8T0BAN3</accession>
<feature type="non-terminal residue" evidence="2">
    <location>
        <position position="1"/>
    </location>
</feature>
<dbReference type="InterPro" id="IPR016186">
    <property type="entry name" value="C-type_lectin-like/link_sf"/>
</dbReference>
<feature type="domain" description="C-type lectin" evidence="1">
    <location>
        <begin position="117"/>
        <end position="221"/>
    </location>
</feature>
<dbReference type="PANTHER" id="PTHR45784">
    <property type="entry name" value="C-TYPE LECTIN DOMAIN FAMILY 20 MEMBER A-RELATED"/>
    <property type="match status" value="1"/>
</dbReference>
<dbReference type="Pfam" id="PF00059">
    <property type="entry name" value="Lectin_C"/>
    <property type="match status" value="4"/>
</dbReference>
<evidence type="ECO:0000313" key="3">
    <source>
        <dbReference type="Proteomes" id="UP000606274"/>
    </source>
</evidence>
<sequence>SLSVSRKYFLIQEGKTWSDAQAYCKANYHDLAIIQNKDDVVQIQNEIRGKQFKSSAWIGLYMDISWSWSLGNVPLGSFIAWSFPPPDYDCAVIYPRGWIDTPCSARFPVVCFDETKTGNGRYIFVPATMVWLDAQKYCRQHYTDLASSRDATENSVIMNLVPDWTWFGLFRNSWKWIDKTVFSTWKSGNPNNALKDKNCGYLNNSLADNGLCTNIMPFICYVGFAPLILSVPRKYFLIQEGKTWSDAQAYCKANYTDLAIIQNTDDVVQIQNEIQGKQFKSSAWIGLYNDNNSWRWSLGNVPLGSFNDWYYSQPQNEDGNDECAVIWGMGWLDCPCNYLVSFVCFDETKTGNERYIYVPDTMVWLDAQSYCRQHYTDLASSRDATENSVIGDLVTDWTWFGLFRDGWKWVDQTVFSTITWMPGNPNNALKHENCGYL</sequence>
<dbReference type="SUPFAM" id="SSF56436">
    <property type="entry name" value="C-type lectin-like"/>
    <property type="match status" value="4"/>
</dbReference>
<comment type="caution">
    <text evidence="2">The sequence shown here is derived from an EMBL/GenBank/DDBJ whole genome shotgun (WGS) entry which is preliminary data.</text>
</comment>
<feature type="domain" description="C-type lectin" evidence="1">
    <location>
        <begin position="350"/>
        <end position="437"/>
    </location>
</feature>
<proteinExistence type="predicted"/>
<dbReference type="AlphaFoldDB" id="A0A8T0BAN3"/>
<dbReference type="EMBL" id="JABFDY010000009">
    <property type="protein sequence ID" value="KAF7703013.1"/>
    <property type="molecule type" value="Genomic_DNA"/>
</dbReference>
<dbReference type="Gene3D" id="3.10.100.10">
    <property type="entry name" value="Mannose-Binding Protein A, subunit A"/>
    <property type="match status" value="4"/>
</dbReference>
<feature type="domain" description="C-type lectin" evidence="1">
    <location>
        <begin position="235"/>
        <end position="345"/>
    </location>
</feature>
<dbReference type="InterPro" id="IPR016187">
    <property type="entry name" value="CTDL_fold"/>
</dbReference>
<dbReference type="InterPro" id="IPR001304">
    <property type="entry name" value="C-type_lectin-like"/>
</dbReference>
<evidence type="ECO:0000313" key="2">
    <source>
        <dbReference type="EMBL" id="KAF7703013.1"/>
    </source>
</evidence>
<protein>
    <recommendedName>
        <fullName evidence="1">C-type lectin domain-containing protein</fullName>
    </recommendedName>
</protein>
<evidence type="ECO:0000259" key="1">
    <source>
        <dbReference type="PROSITE" id="PS50041"/>
    </source>
</evidence>
<dbReference type="PROSITE" id="PS50041">
    <property type="entry name" value="C_TYPE_LECTIN_2"/>
    <property type="match status" value="4"/>
</dbReference>
<gene>
    <name evidence="2" type="ORF">HF521_022020</name>
</gene>
<dbReference type="PANTHER" id="PTHR45784:SF3">
    <property type="entry name" value="C-TYPE LECTIN DOMAIN FAMILY 4 MEMBER K-LIKE-RELATED"/>
    <property type="match status" value="1"/>
</dbReference>
<feature type="non-terminal residue" evidence="2">
    <location>
        <position position="437"/>
    </location>
</feature>
<name>A0A8T0BAN3_SILME</name>
<dbReference type="SMART" id="SM00034">
    <property type="entry name" value="CLECT"/>
    <property type="match status" value="4"/>
</dbReference>
<reference evidence="2" key="1">
    <citation type="submission" date="2020-08" db="EMBL/GenBank/DDBJ databases">
        <title>Chromosome-level assembly of Southern catfish (Silurus meridionalis) provides insights into visual adaptation to the nocturnal and benthic lifestyles.</title>
        <authorList>
            <person name="Zhang Y."/>
            <person name="Wang D."/>
            <person name="Peng Z."/>
        </authorList>
    </citation>
    <scope>NUCLEOTIDE SEQUENCE</scope>
    <source>
        <strain evidence="2">SWU-2019-XX</strain>
        <tissue evidence="2">Muscle</tissue>
    </source>
</reference>
<feature type="domain" description="C-type lectin" evidence="1">
    <location>
        <begin position="8"/>
        <end position="112"/>
    </location>
</feature>
<keyword evidence="3" id="KW-1185">Reference proteome</keyword>
<dbReference type="Proteomes" id="UP000606274">
    <property type="component" value="Unassembled WGS sequence"/>
</dbReference>